<dbReference type="RefSeq" id="WP_116160233.1">
    <property type="nucleotide sequence ID" value="NZ_JACHJY010000004.1"/>
</dbReference>
<dbReference type="EMBL" id="JACHJY010000004">
    <property type="protein sequence ID" value="MBB4982097.1"/>
    <property type="molecule type" value="Genomic_DNA"/>
</dbReference>
<keyword evidence="3" id="KW-0804">Transcription</keyword>
<dbReference type="PRINTS" id="PR00033">
    <property type="entry name" value="HTHASNC"/>
</dbReference>
<sequence length="344" mass="37064">MHTRESVLGEVDLALIHALQIAPRASWTQLAGVLDASPDTLARRWETLTTGGYAWSSLLAARRGTEATLYAWVELECFAGAAEATATEVAGDPYTLGVHQVTGDADLVLLVNCPDLYALDGYLAGRVRRLPGVLRARTQVVTQLHNRPYRSRIEQLTPAQAQHLGEITGADRRGRAPARAYPPVTELDQRIVAELAGDARRSAAELARRCGTSESTVRRRLDALGAAGAVHHHCLPAPRFSGRPVWALVTACVPPLEVAESVASLTRLRQTRVVTSVTGPNNLALAMWLRTVEELHDVTAALVRAAPALRITGTAVALRTHKIGAQVLGPDGRRTHHIRPDVGP</sequence>
<dbReference type="Proteomes" id="UP000582643">
    <property type="component" value="Unassembled WGS sequence"/>
</dbReference>
<dbReference type="SUPFAM" id="SSF54909">
    <property type="entry name" value="Dimeric alpha+beta barrel"/>
    <property type="match status" value="1"/>
</dbReference>
<evidence type="ECO:0000256" key="2">
    <source>
        <dbReference type="ARBA" id="ARBA00023125"/>
    </source>
</evidence>
<dbReference type="GO" id="GO:0043565">
    <property type="term" value="F:sequence-specific DNA binding"/>
    <property type="evidence" value="ECO:0007669"/>
    <property type="project" value="InterPro"/>
</dbReference>
<keyword evidence="1" id="KW-0805">Transcription regulation</keyword>
<feature type="domain" description="HTH asnC-type" evidence="4">
    <location>
        <begin position="184"/>
        <end position="244"/>
    </location>
</feature>
<keyword evidence="6" id="KW-1185">Reference proteome</keyword>
<dbReference type="InterPro" id="IPR036388">
    <property type="entry name" value="WH-like_DNA-bd_sf"/>
</dbReference>
<dbReference type="InterPro" id="IPR019887">
    <property type="entry name" value="Tscrpt_reg_AsnC/Lrp_C"/>
</dbReference>
<dbReference type="Pfam" id="PF01037">
    <property type="entry name" value="AsnC_trans_reg"/>
    <property type="match status" value="1"/>
</dbReference>
<dbReference type="GO" id="GO:0005829">
    <property type="term" value="C:cytosol"/>
    <property type="evidence" value="ECO:0007669"/>
    <property type="project" value="TreeGrafter"/>
</dbReference>
<dbReference type="PANTHER" id="PTHR30154">
    <property type="entry name" value="LEUCINE-RESPONSIVE REGULATORY PROTEIN"/>
    <property type="match status" value="1"/>
</dbReference>
<evidence type="ECO:0000259" key="4">
    <source>
        <dbReference type="PROSITE" id="PS50956"/>
    </source>
</evidence>
<reference evidence="5 6" key="1">
    <citation type="submission" date="2020-08" db="EMBL/GenBank/DDBJ databases">
        <title>Genomic Encyclopedia of Type Strains, Phase III (KMG-III): the genomes of soil and plant-associated and newly described type strains.</title>
        <authorList>
            <person name="Whitman W."/>
        </authorList>
    </citation>
    <scope>NUCLEOTIDE SEQUENCE [LARGE SCALE GENOMIC DNA]</scope>
    <source>
        <strain evidence="5 6">SFB5A</strain>
    </source>
</reference>
<dbReference type="SMART" id="SM00344">
    <property type="entry name" value="HTH_ASNC"/>
    <property type="match status" value="1"/>
</dbReference>
<dbReference type="PANTHER" id="PTHR30154:SF34">
    <property type="entry name" value="TRANSCRIPTIONAL REGULATOR AZLB"/>
    <property type="match status" value="1"/>
</dbReference>
<name>A0A7W7XBJ4_9ACTN</name>
<dbReference type="Gene3D" id="1.10.10.10">
    <property type="entry name" value="Winged helix-like DNA-binding domain superfamily/Winged helix DNA-binding domain"/>
    <property type="match status" value="2"/>
</dbReference>
<proteinExistence type="predicted"/>
<protein>
    <submittedName>
        <fullName evidence="5">DNA-binding Lrp family transcriptional regulator</fullName>
    </submittedName>
</protein>
<organism evidence="5 6">
    <name type="scientific">Streptomyces nymphaeiformis</name>
    <dbReference type="NCBI Taxonomy" id="2663842"/>
    <lineage>
        <taxon>Bacteria</taxon>
        <taxon>Bacillati</taxon>
        <taxon>Actinomycetota</taxon>
        <taxon>Actinomycetes</taxon>
        <taxon>Kitasatosporales</taxon>
        <taxon>Streptomycetaceae</taxon>
        <taxon>Streptomyces</taxon>
    </lineage>
</organism>
<dbReference type="Pfam" id="PF13404">
    <property type="entry name" value="HTH_AsnC-type"/>
    <property type="match status" value="2"/>
</dbReference>
<dbReference type="InterPro" id="IPR000485">
    <property type="entry name" value="AsnC-type_HTH_dom"/>
</dbReference>
<keyword evidence="2 5" id="KW-0238">DNA-binding</keyword>
<evidence type="ECO:0000313" key="6">
    <source>
        <dbReference type="Proteomes" id="UP000582643"/>
    </source>
</evidence>
<comment type="caution">
    <text evidence="5">The sequence shown here is derived from an EMBL/GenBank/DDBJ whole genome shotgun (WGS) entry which is preliminary data.</text>
</comment>
<gene>
    <name evidence="5" type="ORF">GGE06_003007</name>
</gene>
<dbReference type="InterPro" id="IPR019888">
    <property type="entry name" value="Tscrpt_reg_AsnC-like"/>
</dbReference>
<dbReference type="SUPFAM" id="SSF46785">
    <property type="entry name" value="Winged helix' DNA-binding domain"/>
    <property type="match status" value="1"/>
</dbReference>
<evidence type="ECO:0000313" key="5">
    <source>
        <dbReference type="EMBL" id="MBB4982097.1"/>
    </source>
</evidence>
<dbReference type="InterPro" id="IPR011008">
    <property type="entry name" value="Dimeric_a/b-barrel"/>
</dbReference>
<dbReference type="AlphaFoldDB" id="A0A7W7XBJ4"/>
<dbReference type="InterPro" id="IPR036390">
    <property type="entry name" value="WH_DNA-bd_sf"/>
</dbReference>
<dbReference type="PROSITE" id="PS50956">
    <property type="entry name" value="HTH_ASNC_2"/>
    <property type="match status" value="1"/>
</dbReference>
<evidence type="ECO:0000256" key="3">
    <source>
        <dbReference type="ARBA" id="ARBA00023163"/>
    </source>
</evidence>
<dbReference type="Gene3D" id="3.30.70.920">
    <property type="match status" value="2"/>
</dbReference>
<accession>A0A7W7XBJ4</accession>
<evidence type="ECO:0000256" key="1">
    <source>
        <dbReference type="ARBA" id="ARBA00023015"/>
    </source>
</evidence>
<dbReference type="GO" id="GO:0043200">
    <property type="term" value="P:response to amino acid"/>
    <property type="evidence" value="ECO:0007669"/>
    <property type="project" value="TreeGrafter"/>
</dbReference>